<dbReference type="PANTHER" id="PTHR22954:SF3">
    <property type="entry name" value="PROTEIN CBG08539"/>
    <property type="match status" value="1"/>
</dbReference>
<dbReference type="EMBL" id="UXUI01008581">
    <property type="protein sequence ID" value="VDD91862.1"/>
    <property type="molecule type" value="Genomic_DNA"/>
</dbReference>
<feature type="region of interest" description="Disordered" evidence="1">
    <location>
        <begin position="1"/>
        <end position="40"/>
    </location>
</feature>
<dbReference type="Proteomes" id="UP000274131">
    <property type="component" value="Unassembled WGS sequence"/>
</dbReference>
<evidence type="ECO:0000256" key="1">
    <source>
        <dbReference type="SAM" id="MobiDB-lite"/>
    </source>
</evidence>
<feature type="compositionally biased region" description="Low complexity" evidence="1">
    <location>
        <begin position="18"/>
        <end position="27"/>
    </location>
</feature>
<keyword evidence="3" id="KW-1185">Reference proteome</keyword>
<sequence length="140" mass="15835">MKQLELRLSTLSPTTANSSTSQSFVSSTKPLIRNQRQDPFPMPELPLIKFSGDPKEWPSSWDWFQDAVDAKPKPDWQKLTYLKSCLTGTAHQTISAFALANKDYHLVVQALKDKYGSPTVIVSSLYDELECLPNVNEQNF</sequence>
<organism evidence="4">
    <name type="scientific">Enterobius vermicularis</name>
    <name type="common">Human pinworm</name>
    <dbReference type="NCBI Taxonomy" id="51028"/>
    <lineage>
        <taxon>Eukaryota</taxon>
        <taxon>Metazoa</taxon>
        <taxon>Ecdysozoa</taxon>
        <taxon>Nematoda</taxon>
        <taxon>Chromadorea</taxon>
        <taxon>Rhabditida</taxon>
        <taxon>Spirurina</taxon>
        <taxon>Oxyuridomorpha</taxon>
        <taxon>Oxyuroidea</taxon>
        <taxon>Oxyuridae</taxon>
        <taxon>Enterobius</taxon>
    </lineage>
</organism>
<dbReference type="STRING" id="51028.A0A0N4V9H7"/>
<proteinExistence type="predicted"/>
<dbReference type="InterPro" id="IPR005312">
    <property type="entry name" value="DUF1759"/>
</dbReference>
<evidence type="ECO:0000313" key="4">
    <source>
        <dbReference type="WBParaSite" id="EVEC_0000709201-mRNA-1"/>
    </source>
</evidence>
<dbReference type="AlphaFoldDB" id="A0A0N4V9H7"/>
<dbReference type="Pfam" id="PF03564">
    <property type="entry name" value="DUF1759"/>
    <property type="match status" value="1"/>
</dbReference>
<evidence type="ECO:0000313" key="2">
    <source>
        <dbReference type="EMBL" id="VDD91862.1"/>
    </source>
</evidence>
<dbReference type="WBParaSite" id="EVEC_0000709201-mRNA-1">
    <property type="protein sequence ID" value="EVEC_0000709201-mRNA-1"/>
    <property type="gene ID" value="EVEC_0000709201"/>
</dbReference>
<evidence type="ECO:0000313" key="3">
    <source>
        <dbReference type="Proteomes" id="UP000274131"/>
    </source>
</evidence>
<gene>
    <name evidence="2" type="ORF">EVEC_LOCUS6613</name>
</gene>
<protein>
    <submittedName>
        <fullName evidence="4">Pentatricopeptide repeat-containing protein</fullName>
    </submittedName>
</protein>
<reference evidence="2 3" key="2">
    <citation type="submission" date="2018-10" db="EMBL/GenBank/DDBJ databases">
        <authorList>
            <consortium name="Pathogen Informatics"/>
        </authorList>
    </citation>
    <scope>NUCLEOTIDE SEQUENCE [LARGE SCALE GENOMIC DNA]</scope>
</reference>
<reference evidence="4" key="1">
    <citation type="submission" date="2017-02" db="UniProtKB">
        <authorList>
            <consortium name="WormBaseParasite"/>
        </authorList>
    </citation>
    <scope>IDENTIFICATION</scope>
</reference>
<accession>A0A0N4V9H7</accession>
<dbReference type="PANTHER" id="PTHR22954">
    <property type="entry name" value="RETROVIRAL PROTEASE-RELATED"/>
    <property type="match status" value="1"/>
</dbReference>
<name>A0A0N4V9H7_ENTVE</name>
<dbReference type="OrthoDB" id="5870552at2759"/>